<dbReference type="Proteomes" id="UP000626092">
    <property type="component" value="Unassembled WGS sequence"/>
</dbReference>
<evidence type="ECO:0000313" key="3">
    <source>
        <dbReference type="Proteomes" id="UP000626092"/>
    </source>
</evidence>
<protein>
    <submittedName>
        <fullName evidence="2">Uncharacterized protein</fullName>
    </submittedName>
</protein>
<accession>A0A834FYW7</accession>
<feature type="region of interest" description="Disordered" evidence="1">
    <location>
        <begin position="45"/>
        <end position="65"/>
    </location>
</feature>
<evidence type="ECO:0000313" key="2">
    <source>
        <dbReference type="EMBL" id="KAF7119679.1"/>
    </source>
</evidence>
<reference evidence="2" key="1">
    <citation type="submission" date="2019-11" db="EMBL/GenBank/DDBJ databases">
        <authorList>
            <person name="Liu Y."/>
            <person name="Hou J."/>
            <person name="Li T.-Q."/>
            <person name="Guan C.-H."/>
            <person name="Wu X."/>
            <person name="Wu H.-Z."/>
            <person name="Ling F."/>
            <person name="Zhang R."/>
            <person name="Shi X.-G."/>
            <person name="Ren J.-P."/>
            <person name="Chen E.-F."/>
            <person name="Sun J.-M."/>
        </authorList>
    </citation>
    <scope>NUCLEOTIDE SEQUENCE</scope>
    <source>
        <strain evidence="2">Adult_tree_wgs_1</strain>
        <tissue evidence="2">Leaves</tissue>
    </source>
</reference>
<sequence>MAIQKAGVPSPSEAIEEPLFVNAKHRTCTNLDACMHLEEQEDAGGSFVNAKKNENQQTEAATGDESQAIVNLSIEQTQSCSIRNCSLVFRKELLFYACNDTRRQLSTVVRKLQKNQAD</sequence>
<dbReference type="EMBL" id="WJXA01000013">
    <property type="protein sequence ID" value="KAF7119679.1"/>
    <property type="molecule type" value="Genomic_DNA"/>
</dbReference>
<organism evidence="2 3">
    <name type="scientific">Rhododendron simsii</name>
    <name type="common">Sims's rhododendron</name>
    <dbReference type="NCBI Taxonomy" id="118357"/>
    <lineage>
        <taxon>Eukaryota</taxon>
        <taxon>Viridiplantae</taxon>
        <taxon>Streptophyta</taxon>
        <taxon>Embryophyta</taxon>
        <taxon>Tracheophyta</taxon>
        <taxon>Spermatophyta</taxon>
        <taxon>Magnoliopsida</taxon>
        <taxon>eudicotyledons</taxon>
        <taxon>Gunneridae</taxon>
        <taxon>Pentapetalae</taxon>
        <taxon>asterids</taxon>
        <taxon>Ericales</taxon>
        <taxon>Ericaceae</taxon>
        <taxon>Ericoideae</taxon>
        <taxon>Rhodoreae</taxon>
        <taxon>Rhododendron</taxon>
    </lineage>
</organism>
<evidence type="ECO:0000256" key="1">
    <source>
        <dbReference type="SAM" id="MobiDB-lite"/>
    </source>
</evidence>
<keyword evidence="3" id="KW-1185">Reference proteome</keyword>
<feature type="compositionally biased region" description="Polar residues" evidence="1">
    <location>
        <begin position="55"/>
        <end position="65"/>
    </location>
</feature>
<proteinExistence type="predicted"/>
<comment type="caution">
    <text evidence="2">The sequence shown here is derived from an EMBL/GenBank/DDBJ whole genome shotgun (WGS) entry which is preliminary data.</text>
</comment>
<dbReference type="AlphaFoldDB" id="A0A834FYW7"/>
<gene>
    <name evidence="2" type="ORF">RHSIM_Rhsim13G0120500</name>
</gene>
<name>A0A834FYW7_RHOSS</name>
<dbReference type="OrthoDB" id="10358770at2759"/>